<sequence length="293" mass="33773">MVSITLSFTPLPFCEMNPLVDHIRLTLRACFKGTRLSPSAFDSLLQALTCLAIGLRAAHLVDVCNVGSDRAVPLITQLRQHPLCKSLVLLQFGQDYTFICHRETLQSHLDTTLNKPEQRDYVDVRGKQGPPIKRSSPPPVLINWLQQRLLPFVNQKDDPFFLSRMVPYYMVALTGWLLEYPIIYCSHDEDPNETTDNDLDREWDPWQVRPNCLGDRPLCLVRVWITHPHQQRYMLLSFTYPKELTIANPVAMIQSKYQHRLLQVAHDDHSLEFIRGAHVDVSHETVTLDRVAL</sequence>
<accession>A0AAD7XQU5</accession>
<organism evidence="1 2">
    <name type="scientific">Lichtheimia ornata</name>
    <dbReference type="NCBI Taxonomy" id="688661"/>
    <lineage>
        <taxon>Eukaryota</taxon>
        <taxon>Fungi</taxon>
        <taxon>Fungi incertae sedis</taxon>
        <taxon>Mucoromycota</taxon>
        <taxon>Mucoromycotina</taxon>
        <taxon>Mucoromycetes</taxon>
        <taxon>Mucorales</taxon>
        <taxon>Lichtheimiaceae</taxon>
        <taxon>Lichtheimia</taxon>
    </lineage>
</organism>
<dbReference type="InterPro" id="IPR027850">
    <property type="entry name" value="DUF4504"/>
</dbReference>
<proteinExistence type="predicted"/>
<dbReference type="EMBL" id="JARTCD010000080">
    <property type="protein sequence ID" value="KAJ8653344.1"/>
    <property type="molecule type" value="Genomic_DNA"/>
</dbReference>
<protein>
    <submittedName>
        <fullName evidence="1">Uncharacterized protein</fullName>
    </submittedName>
</protein>
<reference evidence="1 2" key="1">
    <citation type="submission" date="2023-03" db="EMBL/GenBank/DDBJ databases">
        <title>Genome sequence of Lichtheimia ornata CBS 291.66.</title>
        <authorList>
            <person name="Mohabir J.T."/>
            <person name="Shea T.P."/>
            <person name="Kurbessoian T."/>
            <person name="Berby B."/>
            <person name="Fontaine J."/>
            <person name="Livny J."/>
            <person name="Gnirke A."/>
            <person name="Stajich J.E."/>
            <person name="Cuomo C.A."/>
        </authorList>
    </citation>
    <scope>NUCLEOTIDE SEQUENCE [LARGE SCALE GENOMIC DNA]</scope>
    <source>
        <strain evidence="1">CBS 291.66</strain>
    </source>
</reference>
<dbReference type="Proteomes" id="UP001234581">
    <property type="component" value="Unassembled WGS sequence"/>
</dbReference>
<evidence type="ECO:0000313" key="2">
    <source>
        <dbReference type="Proteomes" id="UP001234581"/>
    </source>
</evidence>
<keyword evidence="2" id="KW-1185">Reference proteome</keyword>
<dbReference type="Pfam" id="PF14953">
    <property type="entry name" value="DUF4504"/>
    <property type="match status" value="1"/>
</dbReference>
<name>A0AAD7XQU5_9FUNG</name>
<dbReference type="AlphaFoldDB" id="A0AAD7XQU5"/>
<dbReference type="GeneID" id="83218397"/>
<evidence type="ECO:0000313" key="1">
    <source>
        <dbReference type="EMBL" id="KAJ8653344.1"/>
    </source>
</evidence>
<dbReference type="PANTHER" id="PTHR31366:SF2">
    <property type="entry name" value="UPF0739 PROTEIN C1ORF74"/>
    <property type="match status" value="1"/>
</dbReference>
<dbReference type="RefSeq" id="XP_058338258.1">
    <property type="nucleotide sequence ID" value="XM_058490968.1"/>
</dbReference>
<comment type="caution">
    <text evidence="1">The sequence shown here is derived from an EMBL/GenBank/DDBJ whole genome shotgun (WGS) entry which is preliminary data.</text>
</comment>
<dbReference type="PANTHER" id="PTHR31366">
    <property type="entry name" value="UPF0739 PROTEIN C1ORF74"/>
    <property type="match status" value="1"/>
</dbReference>
<gene>
    <name evidence="1" type="ORF">O0I10_010995</name>
</gene>